<dbReference type="InterPro" id="IPR052021">
    <property type="entry name" value="Type-I_RS_S_subunit"/>
</dbReference>
<dbReference type="GO" id="GO:0003677">
    <property type="term" value="F:DNA binding"/>
    <property type="evidence" value="ECO:0007669"/>
    <property type="project" value="UniProtKB-KW"/>
</dbReference>
<dbReference type="InterPro" id="IPR000055">
    <property type="entry name" value="Restrct_endonuc_typeI_TRD"/>
</dbReference>
<keyword evidence="5" id="KW-0540">Nuclease</keyword>
<evidence type="ECO:0000313" key="6">
    <source>
        <dbReference type="Proteomes" id="UP000234512"/>
    </source>
</evidence>
<evidence type="ECO:0000313" key="5">
    <source>
        <dbReference type="EMBL" id="PLC45625.1"/>
    </source>
</evidence>
<dbReference type="AlphaFoldDB" id="A0AB36X8Y7"/>
<comment type="similarity">
    <text evidence="1">Belongs to the type-I restriction system S methylase family.</text>
</comment>
<evidence type="ECO:0000256" key="2">
    <source>
        <dbReference type="ARBA" id="ARBA00022747"/>
    </source>
</evidence>
<dbReference type="Gene3D" id="3.90.220.20">
    <property type="entry name" value="DNA methylase specificity domains"/>
    <property type="match status" value="2"/>
</dbReference>
<dbReference type="Proteomes" id="UP000234512">
    <property type="component" value="Unassembled WGS sequence"/>
</dbReference>
<evidence type="ECO:0000256" key="1">
    <source>
        <dbReference type="ARBA" id="ARBA00010923"/>
    </source>
</evidence>
<dbReference type="PANTHER" id="PTHR30408">
    <property type="entry name" value="TYPE-1 RESTRICTION ENZYME ECOKI SPECIFICITY PROTEIN"/>
    <property type="match status" value="1"/>
</dbReference>
<dbReference type="InterPro" id="IPR044946">
    <property type="entry name" value="Restrct_endonuc_typeI_TRD_sf"/>
</dbReference>
<protein>
    <submittedName>
        <fullName evidence="5">Restriction endonuclease subunit S</fullName>
    </submittedName>
</protein>
<dbReference type="EMBL" id="PKQJ01000015">
    <property type="protein sequence ID" value="PLC45625.1"/>
    <property type="molecule type" value="Genomic_DNA"/>
</dbReference>
<feature type="domain" description="Type I restriction modification DNA specificity" evidence="4">
    <location>
        <begin position="227"/>
        <end position="409"/>
    </location>
</feature>
<proteinExistence type="inferred from homology"/>
<organism evidence="5 6">
    <name type="scientific">Lacticaseibacillus paracasei</name>
    <name type="common">Lactobacillus paracasei</name>
    <dbReference type="NCBI Taxonomy" id="1597"/>
    <lineage>
        <taxon>Bacteria</taxon>
        <taxon>Bacillati</taxon>
        <taxon>Bacillota</taxon>
        <taxon>Bacilli</taxon>
        <taxon>Lactobacillales</taxon>
        <taxon>Lactobacillaceae</taxon>
        <taxon>Lacticaseibacillus</taxon>
    </lineage>
</organism>
<name>A0AB36X8Y7_LACPA</name>
<keyword evidence="5" id="KW-0255">Endonuclease</keyword>
<dbReference type="PANTHER" id="PTHR30408:SF12">
    <property type="entry name" value="TYPE I RESTRICTION ENZYME MJAVIII SPECIFICITY SUBUNIT"/>
    <property type="match status" value="1"/>
</dbReference>
<reference evidence="5 6" key="1">
    <citation type="journal article" date="2018" name="Genome Announc.">
        <title>Draft Genome Sequence of Lactobacillus paracasei DUP 13076, Which Exhibits Potent Antipathogenic Effects against Salmonella enterica Serovars Enteritidis, Typhimurium, and Heidelberg.</title>
        <authorList>
            <person name="Muyyarikkandy M.S."/>
            <person name="Alqahtani F.H."/>
            <person name="Mandoiu I."/>
            <person name="Amalaradjou M.A."/>
        </authorList>
    </citation>
    <scope>NUCLEOTIDE SEQUENCE [LARGE SCALE GENOMIC DNA]</scope>
    <source>
        <strain evidence="5 6">DUP 13076</strain>
    </source>
</reference>
<keyword evidence="3" id="KW-0238">DNA-binding</keyword>
<dbReference type="GO" id="GO:0009307">
    <property type="term" value="P:DNA restriction-modification system"/>
    <property type="evidence" value="ECO:0007669"/>
    <property type="project" value="UniProtKB-KW"/>
</dbReference>
<keyword evidence="2" id="KW-0680">Restriction system</keyword>
<gene>
    <name evidence="5" type="ORF">C0Q90_11750</name>
</gene>
<keyword evidence="5" id="KW-0378">Hydrolase</keyword>
<comment type="caution">
    <text evidence="5">The sequence shown here is derived from an EMBL/GenBank/DDBJ whole genome shotgun (WGS) entry which is preliminary data.</text>
</comment>
<evidence type="ECO:0000256" key="3">
    <source>
        <dbReference type="ARBA" id="ARBA00023125"/>
    </source>
</evidence>
<feature type="domain" description="Type I restriction modification DNA specificity" evidence="4">
    <location>
        <begin position="15"/>
        <end position="193"/>
    </location>
</feature>
<dbReference type="SUPFAM" id="SSF116734">
    <property type="entry name" value="DNA methylase specificity domain"/>
    <property type="match status" value="2"/>
</dbReference>
<dbReference type="Pfam" id="PF01420">
    <property type="entry name" value="Methylase_S"/>
    <property type="match status" value="2"/>
</dbReference>
<evidence type="ECO:0000259" key="4">
    <source>
        <dbReference type="Pfam" id="PF01420"/>
    </source>
</evidence>
<sequence>MVVDVFEALLARNAWEKRKLGEIFNVVTDYVANGSFKSLRQRVSTYSNPNFAYMIRLQDASNNWKGPWLYTDQQSYSFLAKTKLNPGDILMSNVGSVGKFFLVPDLDRPMTLAPNAILLRSMTYSTYFLFQLLQTSSMTESINEKTTPGVQQKINKTDLKKIITNVPTLNESSMVGQMLSLLDNLIAATQDKLSFLKKMKMFFLQQIFPTKNHDVPQIRFDGFTDVWSHYKLGSLMRIDKEQEVKKELLTDIQKGFYVLAMRTFSMDGYIDHSKPYWLNHLDNVSDDKFLLPREFAILDADMDANLPKIGRVLLNASSEKYLLAAHVRKIQVKSGNDPIFIYALMRGNSVHERLKLEANGSISKRLLDKNVYKQSILVPNRSEQSRIGRLFFLLETTITLHQQKIKMLKQVKKSCLQNLFI</sequence>
<dbReference type="RefSeq" id="WP_101869759.1">
    <property type="nucleotide sequence ID" value="NZ_CBCSEM010000015.1"/>
</dbReference>
<dbReference type="GO" id="GO:0004519">
    <property type="term" value="F:endonuclease activity"/>
    <property type="evidence" value="ECO:0007669"/>
    <property type="project" value="UniProtKB-KW"/>
</dbReference>
<accession>A0AB36X8Y7</accession>
<dbReference type="REBASE" id="259638">
    <property type="entry name" value="S1.Lpa13076ORF11765P"/>
</dbReference>